<feature type="transmembrane region" description="Helical" evidence="1">
    <location>
        <begin position="142"/>
        <end position="160"/>
    </location>
</feature>
<comment type="caution">
    <text evidence="3">The sequence shown here is derived from an EMBL/GenBank/DDBJ whole genome shotgun (WGS) entry which is preliminary data.</text>
</comment>
<evidence type="ECO:0000313" key="3">
    <source>
        <dbReference type="EMBL" id="GAA4675980.1"/>
    </source>
</evidence>
<sequence>MSNSPQNIGPGWFPDPSGTPGLRWWDGTTWTGLTAPPGPPPGAVPYSDRPPLTPGTPVYGLFIWLITLLPLLALPLSLTYTPTIKVERLGPGTAPTLDPMSIYTPQYLAILGTGFLLYGITVVLAFADRRRLTHVGVTRPFHWAWAFLTYPVYLIGRSVIVHKVARPRGLWPVWVFFATEVISIVLGGIHETQILQQLTTQLQGH</sequence>
<keyword evidence="1" id="KW-0472">Membrane</keyword>
<keyword evidence="1" id="KW-1133">Transmembrane helix</keyword>
<organism evidence="3 4">
    <name type="scientific">Frondihabitans cladoniiphilus</name>
    <dbReference type="NCBI Taxonomy" id="715785"/>
    <lineage>
        <taxon>Bacteria</taxon>
        <taxon>Bacillati</taxon>
        <taxon>Actinomycetota</taxon>
        <taxon>Actinomycetes</taxon>
        <taxon>Micrococcales</taxon>
        <taxon>Microbacteriaceae</taxon>
        <taxon>Frondihabitans</taxon>
    </lineage>
</organism>
<reference evidence="4" key="1">
    <citation type="journal article" date="2019" name="Int. J. Syst. Evol. Microbiol.">
        <title>The Global Catalogue of Microorganisms (GCM) 10K type strain sequencing project: providing services to taxonomists for standard genome sequencing and annotation.</title>
        <authorList>
            <consortium name="The Broad Institute Genomics Platform"/>
            <consortium name="The Broad Institute Genome Sequencing Center for Infectious Disease"/>
            <person name="Wu L."/>
            <person name="Ma J."/>
        </authorList>
    </citation>
    <scope>NUCLEOTIDE SEQUENCE [LARGE SCALE GENOMIC DNA]</scope>
    <source>
        <strain evidence="4">JCM 18956</strain>
    </source>
</reference>
<protein>
    <recommendedName>
        <fullName evidence="2">DUF2510 domain-containing protein</fullName>
    </recommendedName>
</protein>
<feature type="transmembrane region" description="Helical" evidence="1">
    <location>
        <begin position="107"/>
        <end position="127"/>
    </location>
</feature>
<dbReference type="Proteomes" id="UP001501295">
    <property type="component" value="Unassembled WGS sequence"/>
</dbReference>
<gene>
    <name evidence="3" type="ORF">GCM10025780_20710</name>
</gene>
<accession>A0ABP8VZ69</accession>
<feature type="transmembrane region" description="Helical" evidence="1">
    <location>
        <begin position="58"/>
        <end position="78"/>
    </location>
</feature>
<feature type="transmembrane region" description="Helical" evidence="1">
    <location>
        <begin position="169"/>
        <end position="189"/>
    </location>
</feature>
<proteinExistence type="predicted"/>
<feature type="domain" description="DUF2510" evidence="2">
    <location>
        <begin position="10"/>
        <end position="42"/>
    </location>
</feature>
<dbReference type="InterPro" id="IPR018929">
    <property type="entry name" value="DUF2510"/>
</dbReference>
<evidence type="ECO:0000313" key="4">
    <source>
        <dbReference type="Proteomes" id="UP001501295"/>
    </source>
</evidence>
<keyword evidence="1" id="KW-0812">Transmembrane</keyword>
<dbReference type="EMBL" id="BAABLM010000003">
    <property type="protein sequence ID" value="GAA4675980.1"/>
    <property type="molecule type" value="Genomic_DNA"/>
</dbReference>
<dbReference type="Pfam" id="PF10708">
    <property type="entry name" value="DUF2510"/>
    <property type="match status" value="1"/>
</dbReference>
<keyword evidence="4" id="KW-1185">Reference proteome</keyword>
<evidence type="ECO:0000256" key="1">
    <source>
        <dbReference type="SAM" id="Phobius"/>
    </source>
</evidence>
<dbReference type="RefSeq" id="WP_345375779.1">
    <property type="nucleotide sequence ID" value="NZ_BAABLM010000003.1"/>
</dbReference>
<evidence type="ECO:0000259" key="2">
    <source>
        <dbReference type="Pfam" id="PF10708"/>
    </source>
</evidence>
<name>A0ABP8VZ69_9MICO</name>